<dbReference type="EMBL" id="NFEZ01000004">
    <property type="protein sequence ID" value="PLT45064.1"/>
    <property type="molecule type" value="Genomic_DNA"/>
</dbReference>
<proteinExistence type="predicted"/>
<dbReference type="Proteomes" id="UP000234789">
    <property type="component" value="Unassembled WGS sequence"/>
</dbReference>
<gene>
    <name evidence="2" type="ORF">B8V81_3495</name>
</gene>
<sequence length="120" mass="13698">MFVYGTLQPGRSNFGVVAPFVLAQRPGRVRGRLVDAADGHYPALVRELSALNRAVRGWWLLLERDGLAACDRLEEFFGPEEANDYERIWTRDLDDPARQGWVYVWPDDRGCADLHNGVWP</sequence>
<dbReference type="InterPro" id="IPR009288">
    <property type="entry name" value="AIG2-like_dom"/>
</dbReference>
<organism evidence="2 3">
    <name type="scientific">Paenibacillus pasadenensis</name>
    <dbReference type="NCBI Taxonomy" id="217090"/>
    <lineage>
        <taxon>Bacteria</taxon>
        <taxon>Bacillati</taxon>
        <taxon>Bacillota</taxon>
        <taxon>Bacilli</taxon>
        <taxon>Bacillales</taxon>
        <taxon>Paenibacillaceae</taxon>
        <taxon>Paenibacillus</taxon>
    </lineage>
</organism>
<evidence type="ECO:0000313" key="3">
    <source>
        <dbReference type="Proteomes" id="UP000234789"/>
    </source>
</evidence>
<dbReference type="AlphaFoldDB" id="A0A2N5N3Y7"/>
<name>A0A2N5N3Y7_9BACL</name>
<dbReference type="CDD" id="cd06661">
    <property type="entry name" value="GGCT_like"/>
    <property type="match status" value="1"/>
</dbReference>
<evidence type="ECO:0000259" key="1">
    <source>
        <dbReference type="Pfam" id="PF06094"/>
    </source>
</evidence>
<comment type="caution">
    <text evidence="2">The sequence shown here is derived from an EMBL/GenBank/DDBJ whole genome shotgun (WGS) entry which is preliminary data.</text>
</comment>
<dbReference type="Pfam" id="PF06094">
    <property type="entry name" value="GGACT"/>
    <property type="match status" value="1"/>
</dbReference>
<dbReference type="InterPro" id="IPR036568">
    <property type="entry name" value="GGCT-like_sf"/>
</dbReference>
<keyword evidence="3" id="KW-1185">Reference proteome</keyword>
<dbReference type="InterPro" id="IPR013024">
    <property type="entry name" value="GGCT-like"/>
</dbReference>
<dbReference type="Gene3D" id="3.10.490.10">
    <property type="entry name" value="Gamma-glutamyl cyclotransferase-like"/>
    <property type="match status" value="1"/>
</dbReference>
<feature type="domain" description="Gamma-glutamylcyclotransferase AIG2-like" evidence="1">
    <location>
        <begin position="1"/>
        <end position="119"/>
    </location>
</feature>
<evidence type="ECO:0000313" key="2">
    <source>
        <dbReference type="EMBL" id="PLT45064.1"/>
    </source>
</evidence>
<dbReference type="SUPFAM" id="SSF110857">
    <property type="entry name" value="Gamma-glutamyl cyclotransferase-like"/>
    <property type="match status" value="1"/>
</dbReference>
<protein>
    <recommendedName>
        <fullName evidence="1">Gamma-glutamylcyclotransferase AIG2-like domain-containing protein</fullName>
    </recommendedName>
</protein>
<reference evidence="2 3" key="1">
    <citation type="submission" date="2017-05" db="EMBL/GenBank/DDBJ databases">
        <title>Functional genome analysis of Paenibacillus pasadenensis strain R16: insights on endophytic life style and antifungal activity.</title>
        <authorList>
            <person name="Passera A."/>
            <person name="Marcolungo L."/>
            <person name="Casati P."/>
            <person name="Brasca M."/>
            <person name="Quaglino F."/>
            <person name="Delledonne M."/>
        </authorList>
    </citation>
    <scope>NUCLEOTIDE SEQUENCE [LARGE SCALE GENOMIC DNA]</scope>
    <source>
        <strain evidence="2 3">R16</strain>
    </source>
</reference>
<accession>A0A2N5N3Y7</accession>